<dbReference type="Pfam" id="PF07853">
    <property type="entry name" value="DUF1648"/>
    <property type="match status" value="1"/>
</dbReference>
<keyword evidence="1" id="KW-0472">Membrane</keyword>
<dbReference type="GeneID" id="99773805"/>
<keyword evidence="1" id="KW-1133">Transmembrane helix</keyword>
<dbReference type="AlphaFoldDB" id="A0A2H1K139"/>
<feature type="transmembrane region" description="Helical" evidence="1">
    <location>
        <begin position="145"/>
        <end position="166"/>
    </location>
</feature>
<feature type="transmembrane region" description="Helical" evidence="1">
    <location>
        <begin position="58"/>
        <end position="77"/>
    </location>
</feature>
<evidence type="ECO:0000256" key="1">
    <source>
        <dbReference type="SAM" id="Phobius"/>
    </source>
</evidence>
<accession>A0A2H1K139</accession>
<feature type="domain" description="DUF1648" evidence="2">
    <location>
        <begin position="23"/>
        <end position="65"/>
    </location>
</feature>
<organism evidence="3 4">
    <name type="scientific">Brevibacterium casei CIP 102111</name>
    <dbReference type="NCBI Taxonomy" id="1255625"/>
    <lineage>
        <taxon>Bacteria</taxon>
        <taxon>Bacillati</taxon>
        <taxon>Actinomycetota</taxon>
        <taxon>Actinomycetes</taxon>
        <taxon>Micrococcales</taxon>
        <taxon>Brevibacteriaceae</taxon>
        <taxon>Brevibacterium</taxon>
    </lineage>
</organism>
<gene>
    <name evidence="3" type="ORF">BC102111_02744</name>
</gene>
<feature type="transmembrane region" description="Helical" evidence="1">
    <location>
        <begin position="120"/>
        <end position="139"/>
    </location>
</feature>
<dbReference type="InterPro" id="IPR012867">
    <property type="entry name" value="DUF1648"/>
</dbReference>
<evidence type="ECO:0000313" key="3">
    <source>
        <dbReference type="EMBL" id="SMX93022.1"/>
    </source>
</evidence>
<reference evidence="4" key="1">
    <citation type="submission" date="2017-03" db="EMBL/GenBank/DDBJ databases">
        <authorList>
            <person name="Monnet C."/>
        </authorList>
    </citation>
    <scope>NUCLEOTIDE SEQUENCE [LARGE SCALE GENOMIC DNA]</scope>
    <source>
        <strain evidence="4">CIP 102111</strain>
    </source>
</reference>
<dbReference type="RefSeq" id="WP_101624632.1">
    <property type="nucleotide sequence ID" value="NZ_FXZC01000006.1"/>
</dbReference>
<feature type="transmembrane region" description="Helical" evidence="1">
    <location>
        <begin position="12"/>
        <end position="35"/>
    </location>
</feature>
<proteinExistence type="predicted"/>
<sequence length="173" mass="18995">MTSPRDRGQRPGFSAFVFALVGIAIFAALSLWFAVTAPETVPSHFDASGRADDWSSKWSVLVLLVPLGLGISVLLSIRGIWTRMPLASINAPHKEYWFERSDESYFYDCLMEFMRINAGALALLFSTILISMFTVAAGPDNSGPVPLLIPTAGFLIVVGASVWLLFRRLQPQS</sequence>
<dbReference type="Proteomes" id="UP000234333">
    <property type="component" value="Unassembled WGS sequence"/>
</dbReference>
<dbReference type="EMBL" id="FXZC01000006">
    <property type="protein sequence ID" value="SMX93022.1"/>
    <property type="molecule type" value="Genomic_DNA"/>
</dbReference>
<name>A0A2H1K139_9MICO</name>
<protein>
    <recommendedName>
        <fullName evidence="2">DUF1648 domain-containing protein</fullName>
    </recommendedName>
</protein>
<keyword evidence="1" id="KW-0812">Transmembrane</keyword>
<evidence type="ECO:0000259" key="2">
    <source>
        <dbReference type="Pfam" id="PF07853"/>
    </source>
</evidence>
<evidence type="ECO:0000313" key="4">
    <source>
        <dbReference type="Proteomes" id="UP000234333"/>
    </source>
</evidence>